<dbReference type="AlphaFoldDB" id="A0A1H9ULY4"/>
<dbReference type="STRING" id="587636.SAMN05216199_2007"/>
<evidence type="ECO:0000313" key="3">
    <source>
        <dbReference type="Proteomes" id="UP000199019"/>
    </source>
</evidence>
<sequence length="30" mass="3321">MDEGWALGLGWLLFGLLLAALAVVLLRPRR</sequence>
<feature type="transmembrane region" description="Helical" evidence="1">
    <location>
        <begin position="6"/>
        <end position="26"/>
    </location>
</feature>
<evidence type="ECO:0000313" key="2">
    <source>
        <dbReference type="EMBL" id="SES10540.1"/>
    </source>
</evidence>
<name>A0A1H9ULY4_9MICO</name>
<proteinExistence type="predicted"/>
<dbReference type="EMBL" id="FOHB01000003">
    <property type="protein sequence ID" value="SES10540.1"/>
    <property type="molecule type" value="Genomic_DNA"/>
</dbReference>
<keyword evidence="1" id="KW-0812">Transmembrane</keyword>
<keyword evidence="1" id="KW-0472">Membrane</keyword>
<organism evidence="2 3">
    <name type="scientific">Pedococcus cremeus</name>
    <dbReference type="NCBI Taxonomy" id="587636"/>
    <lineage>
        <taxon>Bacteria</taxon>
        <taxon>Bacillati</taxon>
        <taxon>Actinomycetota</taxon>
        <taxon>Actinomycetes</taxon>
        <taxon>Micrococcales</taxon>
        <taxon>Intrasporangiaceae</taxon>
        <taxon>Pedococcus</taxon>
    </lineage>
</organism>
<keyword evidence="1" id="KW-1133">Transmembrane helix</keyword>
<keyword evidence="3" id="KW-1185">Reference proteome</keyword>
<gene>
    <name evidence="2" type="ORF">SAMN05216199_2007</name>
</gene>
<accession>A0A1H9ULY4</accession>
<dbReference type="Proteomes" id="UP000199019">
    <property type="component" value="Unassembled WGS sequence"/>
</dbReference>
<reference evidence="3" key="1">
    <citation type="submission" date="2016-10" db="EMBL/GenBank/DDBJ databases">
        <authorList>
            <person name="Varghese N."/>
            <person name="Submissions S."/>
        </authorList>
    </citation>
    <scope>NUCLEOTIDE SEQUENCE [LARGE SCALE GENOMIC DNA]</scope>
    <source>
        <strain evidence="3">CGMCC 1.6963</strain>
    </source>
</reference>
<protein>
    <submittedName>
        <fullName evidence="2">Uncharacterized protein</fullName>
    </submittedName>
</protein>
<evidence type="ECO:0000256" key="1">
    <source>
        <dbReference type="SAM" id="Phobius"/>
    </source>
</evidence>